<dbReference type="Proteomes" id="UP001142592">
    <property type="component" value="Unassembled WGS sequence"/>
</dbReference>
<accession>A0A9X3DA56</accession>
<evidence type="ECO:0000256" key="1">
    <source>
        <dbReference type="SAM" id="SignalP"/>
    </source>
</evidence>
<feature type="chain" id="PRO_5040883105" evidence="1">
    <location>
        <begin position="22"/>
        <end position="158"/>
    </location>
</feature>
<protein>
    <submittedName>
        <fullName evidence="2">Uncharacterized protein</fullName>
    </submittedName>
</protein>
<sequence length="158" mass="17716">MRKIIAIIFCLLLTNSLVSSASEHLTDTLKKTNQYILFAKTAKIDDVFFSKNKKSKEEIVNVKISFATAESNSNAIKTAVLQGNKQYGDDNLPTISAVKILKGKYEDMKGESATKTSSLYTFTKLEFPLHLQIVTMGETLDFELLESGKWDINLNLKK</sequence>
<proteinExistence type="predicted"/>
<dbReference type="EMBL" id="JAPJUH010000001">
    <property type="protein sequence ID" value="MCX3263869.1"/>
    <property type="molecule type" value="Genomic_DNA"/>
</dbReference>
<keyword evidence="3" id="KW-1185">Reference proteome</keyword>
<name>A0A9X3DA56_9SPHI</name>
<keyword evidence="1" id="KW-0732">Signal</keyword>
<comment type="caution">
    <text evidence="2">The sequence shown here is derived from an EMBL/GenBank/DDBJ whole genome shotgun (WGS) entry which is preliminary data.</text>
</comment>
<feature type="signal peptide" evidence="1">
    <location>
        <begin position="1"/>
        <end position="21"/>
    </location>
</feature>
<gene>
    <name evidence="2" type="ORF">OQZ29_03885</name>
</gene>
<evidence type="ECO:0000313" key="2">
    <source>
        <dbReference type="EMBL" id="MCX3263869.1"/>
    </source>
</evidence>
<organism evidence="2 3">
    <name type="scientific">Pedobacter agri</name>
    <dbReference type="NCBI Taxonomy" id="454586"/>
    <lineage>
        <taxon>Bacteria</taxon>
        <taxon>Pseudomonadati</taxon>
        <taxon>Bacteroidota</taxon>
        <taxon>Sphingobacteriia</taxon>
        <taxon>Sphingobacteriales</taxon>
        <taxon>Sphingobacteriaceae</taxon>
        <taxon>Pedobacter</taxon>
    </lineage>
</organism>
<evidence type="ECO:0000313" key="3">
    <source>
        <dbReference type="Proteomes" id="UP001142592"/>
    </source>
</evidence>
<dbReference type="RefSeq" id="WP_010599805.1">
    <property type="nucleotide sequence ID" value="NZ_JAPJUH010000001.1"/>
</dbReference>
<reference evidence="2" key="1">
    <citation type="submission" date="2022-11" db="EMBL/GenBank/DDBJ databases">
        <authorList>
            <person name="Graham C."/>
            <person name="Newman J.D."/>
        </authorList>
    </citation>
    <scope>NUCLEOTIDE SEQUENCE</scope>
    <source>
        <strain evidence="2">DSM 19486</strain>
    </source>
</reference>
<dbReference type="AlphaFoldDB" id="A0A9X3DA56"/>